<reference evidence="1" key="1">
    <citation type="submission" date="2023-03" db="EMBL/GenBank/DDBJ databases">
        <title>Massive genome expansion in bonnet fungi (Mycena s.s.) driven by repeated elements and novel gene families across ecological guilds.</title>
        <authorList>
            <consortium name="Lawrence Berkeley National Laboratory"/>
            <person name="Harder C.B."/>
            <person name="Miyauchi S."/>
            <person name="Viragh M."/>
            <person name="Kuo A."/>
            <person name="Thoen E."/>
            <person name="Andreopoulos B."/>
            <person name="Lu D."/>
            <person name="Skrede I."/>
            <person name="Drula E."/>
            <person name="Henrissat B."/>
            <person name="Morin E."/>
            <person name="Kohler A."/>
            <person name="Barry K."/>
            <person name="LaButti K."/>
            <person name="Morin E."/>
            <person name="Salamov A."/>
            <person name="Lipzen A."/>
            <person name="Mereny Z."/>
            <person name="Hegedus B."/>
            <person name="Baldrian P."/>
            <person name="Stursova M."/>
            <person name="Weitz H."/>
            <person name="Taylor A."/>
            <person name="Grigoriev I.V."/>
            <person name="Nagy L.G."/>
            <person name="Martin F."/>
            <person name="Kauserud H."/>
        </authorList>
    </citation>
    <scope>NUCLEOTIDE SEQUENCE</scope>
    <source>
        <strain evidence="1">CBHHK188m</strain>
    </source>
</reference>
<gene>
    <name evidence="1" type="ORF">DFH07DRAFT_783761</name>
</gene>
<name>A0AAD7MLI4_9AGAR</name>
<sequence>MNKPPWLLASAGGARFVRDASGRIRSYGNFIAVPPARGLVATKPCREQEKRREGSDYVNRPRISLDERAQYSSDCTRNRRCHFRSLWTEVHTVKAKQGSMTIARDVLVQIQMTCDSQRFNELDDPGARFSSCKVSGQPGHWCWKAQPQHFSIIATTDCDRLALEIKFHVDEVLHAGTRSKLEINEFVLVKSPWKHRYVVKSNWHQTANQAPDQDHDSLPTLLTPDASILELGTSTGEKVGNKVNDTIYSYSTAP</sequence>
<proteinExistence type="predicted"/>
<evidence type="ECO:0000313" key="2">
    <source>
        <dbReference type="Proteomes" id="UP001215280"/>
    </source>
</evidence>
<comment type="caution">
    <text evidence="1">The sequence shown here is derived from an EMBL/GenBank/DDBJ whole genome shotgun (WGS) entry which is preliminary data.</text>
</comment>
<accession>A0AAD7MLI4</accession>
<evidence type="ECO:0000313" key="1">
    <source>
        <dbReference type="EMBL" id="KAJ7722758.1"/>
    </source>
</evidence>
<keyword evidence="2" id="KW-1185">Reference proteome</keyword>
<dbReference type="AlphaFoldDB" id="A0AAD7MLI4"/>
<organism evidence="1 2">
    <name type="scientific">Mycena maculata</name>
    <dbReference type="NCBI Taxonomy" id="230809"/>
    <lineage>
        <taxon>Eukaryota</taxon>
        <taxon>Fungi</taxon>
        <taxon>Dikarya</taxon>
        <taxon>Basidiomycota</taxon>
        <taxon>Agaricomycotina</taxon>
        <taxon>Agaricomycetes</taxon>
        <taxon>Agaricomycetidae</taxon>
        <taxon>Agaricales</taxon>
        <taxon>Marasmiineae</taxon>
        <taxon>Mycenaceae</taxon>
        <taxon>Mycena</taxon>
    </lineage>
</organism>
<dbReference type="EMBL" id="JARJLG010000254">
    <property type="protein sequence ID" value="KAJ7722758.1"/>
    <property type="molecule type" value="Genomic_DNA"/>
</dbReference>
<dbReference type="Proteomes" id="UP001215280">
    <property type="component" value="Unassembled WGS sequence"/>
</dbReference>
<protein>
    <submittedName>
        <fullName evidence="1">Uncharacterized protein</fullName>
    </submittedName>
</protein>